<feature type="compositionally biased region" description="Low complexity" evidence="1">
    <location>
        <begin position="85"/>
        <end position="100"/>
    </location>
</feature>
<evidence type="ECO:0000313" key="3">
    <source>
        <dbReference type="Proteomes" id="UP000264353"/>
    </source>
</evidence>
<dbReference type="AlphaFoldDB" id="A0A398ASG1"/>
<gene>
    <name evidence="2" type="ORF">BRARA_A03313</name>
</gene>
<name>A0A398ASG1_BRACM</name>
<dbReference type="EMBL" id="CM010628">
    <property type="protein sequence ID" value="RID80669.1"/>
    <property type="molecule type" value="Genomic_DNA"/>
</dbReference>
<accession>A0A398ASG1</accession>
<dbReference type="Proteomes" id="UP000264353">
    <property type="component" value="Chromosome A1"/>
</dbReference>
<evidence type="ECO:0000256" key="1">
    <source>
        <dbReference type="SAM" id="MobiDB-lite"/>
    </source>
</evidence>
<protein>
    <submittedName>
        <fullName evidence="2">Uncharacterized protein</fullName>
    </submittedName>
</protein>
<proteinExistence type="predicted"/>
<evidence type="ECO:0000313" key="2">
    <source>
        <dbReference type="EMBL" id="RID80669.1"/>
    </source>
</evidence>
<sequence>MASSRAITPGSTLPSKSSKLAPPPVEMNHLLTSVPAANFSISNTPIGPFQITVCVVSKASLNVFIESGPMSNPIHPSSIPDADTTYKTSTSHTFTQNTKL</sequence>
<reference evidence="2 3" key="1">
    <citation type="submission" date="2018-06" db="EMBL/GenBank/DDBJ databases">
        <title>WGS assembly of Brassica rapa FPsc.</title>
        <authorList>
            <person name="Bowman J."/>
            <person name="Kohchi T."/>
            <person name="Yamato K."/>
            <person name="Jenkins J."/>
            <person name="Shu S."/>
            <person name="Ishizaki K."/>
            <person name="Yamaoka S."/>
            <person name="Nishihama R."/>
            <person name="Nakamura Y."/>
            <person name="Berger F."/>
            <person name="Adam C."/>
            <person name="Aki S."/>
            <person name="Althoff F."/>
            <person name="Araki T."/>
            <person name="Arteaga-Vazquez M."/>
            <person name="Balasubrmanian S."/>
            <person name="Bauer D."/>
            <person name="Boehm C."/>
            <person name="Briginshaw L."/>
            <person name="Caballero-Perez J."/>
            <person name="Catarino B."/>
            <person name="Chen F."/>
            <person name="Chiyoda S."/>
            <person name="Chovatia M."/>
            <person name="Davies K."/>
            <person name="Delmans M."/>
            <person name="Demura T."/>
            <person name="Dierschke T."/>
            <person name="Dolan L."/>
            <person name="Dorantes-Acosta A."/>
            <person name="Eklund D."/>
            <person name="Florent S."/>
            <person name="Flores-Sandoval E."/>
            <person name="Fujiyama A."/>
            <person name="Fukuzawa H."/>
            <person name="Galik B."/>
            <person name="Grimanelli D."/>
            <person name="Grimwood J."/>
            <person name="Grossniklaus U."/>
            <person name="Hamada T."/>
            <person name="Haseloff J."/>
            <person name="Hetherington A."/>
            <person name="Higo A."/>
            <person name="Hirakawa Y."/>
            <person name="Hundley H."/>
            <person name="Ikeda Y."/>
            <person name="Inoue K."/>
            <person name="Inoue S."/>
            <person name="Ishida S."/>
            <person name="Jia Q."/>
            <person name="Kakita M."/>
            <person name="Kanazawa T."/>
            <person name="Kawai Y."/>
            <person name="Kawashima T."/>
            <person name="Kennedy M."/>
            <person name="Kinose K."/>
            <person name="Kinoshita T."/>
            <person name="Kohara Y."/>
            <person name="Koide E."/>
            <person name="Komatsu K."/>
            <person name="Kopischke S."/>
            <person name="Kubo M."/>
            <person name="Kyozuka J."/>
            <person name="Lagercrantz U."/>
            <person name="Lin S."/>
            <person name="Lindquist E."/>
            <person name="Lipzen A."/>
            <person name="Lu C."/>
            <person name="Luna E."/>
            <person name="Martienssen R."/>
            <person name="Minamino N."/>
            <person name="Mizutani M."/>
            <person name="Mizutani M."/>
            <person name="Mochizuki N."/>
            <person name="Monte I."/>
            <person name="Mosher R."/>
            <person name="Nagasaki H."/>
            <person name="Nakagami H."/>
            <person name="Naramoto S."/>
            <person name="Nishitani K."/>
            <person name="Ohtani M."/>
            <person name="Okamoto T."/>
            <person name="Okumura M."/>
            <person name="Phillips J."/>
            <person name="Pollak B."/>
            <person name="Reinders A."/>
            <person name="Roevekamp M."/>
            <person name="Sano R."/>
            <person name="Sawa S."/>
            <person name="Schmid M."/>
            <person name="Shirakawa M."/>
            <person name="Solano R."/>
            <person name="Spunde A."/>
            <person name="Suetsugu N."/>
            <person name="Sugano S."/>
            <person name="Sugiyama A."/>
            <person name="Sun R."/>
            <person name="Suzuki Y."/>
            <person name="Takenaka M."/>
            <person name="Takezawa D."/>
            <person name="Tomogane H."/>
            <person name="Tsuzuki M."/>
            <person name="Ueda T."/>
            <person name="Umeda M."/>
            <person name="Ward J."/>
            <person name="Watanabe Y."/>
            <person name="Yazaki K."/>
            <person name="Yokoyama R."/>
            <person name="Yoshitake Y."/>
            <person name="Yotsui I."/>
            <person name="Zachgo S."/>
            <person name="Schmutz J."/>
        </authorList>
    </citation>
    <scope>NUCLEOTIDE SEQUENCE [LARGE SCALE GENOMIC DNA]</scope>
    <source>
        <strain evidence="3">cv. B-3</strain>
    </source>
</reference>
<feature type="region of interest" description="Disordered" evidence="1">
    <location>
        <begin position="1"/>
        <end position="24"/>
    </location>
</feature>
<feature type="compositionally biased region" description="Low complexity" evidence="1">
    <location>
        <begin position="11"/>
        <end position="20"/>
    </location>
</feature>
<feature type="region of interest" description="Disordered" evidence="1">
    <location>
        <begin position="72"/>
        <end position="100"/>
    </location>
</feature>
<feature type="compositionally biased region" description="Polar residues" evidence="1">
    <location>
        <begin position="1"/>
        <end position="10"/>
    </location>
</feature>
<organism evidence="2 3">
    <name type="scientific">Brassica campestris</name>
    <name type="common">Field mustard</name>
    <dbReference type="NCBI Taxonomy" id="3711"/>
    <lineage>
        <taxon>Eukaryota</taxon>
        <taxon>Viridiplantae</taxon>
        <taxon>Streptophyta</taxon>
        <taxon>Embryophyta</taxon>
        <taxon>Tracheophyta</taxon>
        <taxon>Spermatophyta</taxon>
        <taxon>Magnoliopsida</taxon>
        <taxon>eudicotyledons</taxon>
        <taxon>Gunneridae</taxon>
        <taxon>Pentapetalae</taxon>
        <taxon>rosids</taxon>
        <taxon>malvids</taxon>
        <taxon>Brassicales</taxon>
        <taxon>Brassicaceae</taxon>
        <taxon>Brassiceae</taxon>
        <taxon>Brassica</taxon>
    </lineage>
</organism>